<dbReference type="KEGG" id="rsb:RS694_19175"/>
<reference evidence="2 3" key="1">
    <citation type="submission" date="2017-01" db="EMBL/GenBank/DDBJ databases">
        <authorList>
            <person name="Mah S.A."/>
            <person name="Swanson W.J."/>
            <person name="Moy G.W."/>
            <person name="Vacquier V.D."/>
        </authorList>
    </citation>
    <scope>NUCLEOTIDE SEQUENCE [LARGE SCALE GENOMIC DNA]</scope>
    <source>
        <strain evidence="2 3">DSM 22694</strain>
    </source>
</reference>
<dbReference type="AlphaFoldDB" id="A0A1P8KG32"/>
<dbReference type="STRING" id="1484693.RS694_19175"/>
<dbReference type="InterPro" id="IPR005183">
    <property type="entry name" value="DUF305_CopM-like"/>
</dbReference>
<evidence type="ECO:0000313" key="3">
    <source>
        <dbReference type="Proteomes" id="UP000186110"/>
    </source>
</evidence>
<evidence type="ECO:0000259" key="1">
    <source>
        <dbReference type="Pfam" id="PF03713"/>
    </source>
</evidence>
<organism evidence="2 3">
    <name type="scientific">Rhodoferax saidenbachensis</name>
    <dbReference type="NCBI Taxonomy" id="1484693"/>
    <lineage>
        <taxon>Bacteria</taxon>
        <taxon>Pseudomonadati</taxon>
        <taxon>Pseudomonadota</taxon>
        <taxon>Betaproteobacteria</taxon>
        <taxon>Burkholderiales</taxon>
        <taxon>Comamonadaceae</taxon>
        <taxon>Rhodoferax</taxon>
    </lineage>
</organism>
<keyword evidence="3" id="KW-1185">Reference proteome</keyword>
<accession>A0A1P8KG32</accession>
<protein>
    <submittedName>
        <fullName evidence="2">DUF305 domain-containing protein</fullName>
    </submittedName>
</protein>
<dbReference type="Pfam" id="PF03713">
    <property type="entry name" value="DUF305"/>
    <property type="match status" value="1"/>
</dbReference>
<dbReference type="PANTHER" id="PTHR36933">
    <property type="entry name" value="SLL0788 PROTEIN"/>
    <property type="match status" value="1"/>
</dbReference>
<dbReference type="eggNOG" id="COG3544">
    <property type="taxonomic scope" value="Bacteria"/>
</dbReference>
<gene>
    <name evidence="2" type="ORF">RS694_19175</name>
</gene>
<sequence>MVLLAPGAWAQDANPHAGHNMAAAGDASASSQAYEAANTKMHKDMSVALTGDADRDFLAGMIPHHQGAIDMAEVVLKYGKDPKVKKLARGIIAAQKKEIAMMQTWLAAKK</sequence>
<proteinExistence type="predicted"/>
<dbReference type="PANTHER" id="PTHR36933:SF1">
    <property type="entry name" value="SLL0788 PROTEIN"/>
    <property type="match status" value="1"/>
</dbReference>
<dbReference type="Gene3D" id="1.20.1260.10">
    <property type="match status" value="1"/>
</dbReference>
<evidence type="ECO:0000313" key="2">
    <source>
        <dbReference type="EMBL" id="APW45000.1"/>
    </source>
</evidence>
<dbReference type="EMBL" id="CP019239">
    <property type="protein sequence ID" value="APW45000.1"/>
    <property type="molecule type" value="Genomic_DNA"/>
</dbReference>
<dbReference type="InterPro" id="IPR012347">
    <property type="entry name" value="Ferritin-like"/>
</dbReference>
<feature type="domain" description="DUF305" evidence="1">
    <location>
        <begin position="9"/>
        <end position="106"/>
    </location>
</feature>
<dbReference type="Proteomes" id="UP000186110">
    <property type="component" value="Chromosome"/>
</dbReference>
<name>A0A1P8KG32_9BURK</name>